<feature type="coiled-coil region" evidence="1">
    <location>
        <begin position="83"/>
        <end position="171"/>
    </location>
</feature>
<dbReference type="GO" id="GO:0005876">
    <property type="term" value="C:spindle microtubule"/>
    <property type="evidence" value="ECO:0000318"/>
    <property type="project" value="GO_Central"/>
</dbReference>
<dbReference type="InterPro" id="IPR042481">
    <property type="entry name" value="CCDC57"/>
</dbReference>
<dbReference type="PANTHER" id="PTHR46725:SF1">
    <property type="entry name" value="COILED-COIL DOMAIN-CONTAINING PROTEIN 57"/>
    <property type="match status" value="1"/>
</dbReference>
<proteinExistence type="predicted"/>
<dbReference type="GO" id="GO:0045931">
    <property type="term" value="P:positive regulation of mitotic cell cycle"/>
    <property type="evidence" value="ECO:0000318"/>
    <property type="project" value="GO_Central"/>
</dbReference>
<reference evidence="2" key="3">
    <citation type="submission" date="2025-09" db="UniProtKB">
        <authorList>
            <consortium name="Ensembl"/>
        </authorList>
    </citation>
    <scope>IDENTIFICATION</scope>
</reference>
<dbReference type="GO" id="GO:0007099">
    <property type="term" value="P:centriole replication"/>
    <property type="evidence" value="ECO:0000318"/>
    <property type="project" value="GO_Central"/>
</dbReference>
<name>A0A803T0Y4_ANOCA</name>
<evidence type="ECO:0000313" key="2">
    <source>
        <dbReference type="Ensembl" id="ENSACAP00000028874.1"/>
    </source>
</evidence>
<keyword evidence="1" id="KW-0175">Coiled coil</keyword>
<dbReference type="PANTHER" id="PTHR46725">
    <property type="entry name" value="COILED-COIL DOMAIN-CONTAINING PROTEIN 57"/>
    <property type="match status" value="1"/>
</dbReference>
<feature type="coiled-coil region" evidence="1">
    <location>
        <begin position="447"/>
        <end position="526"/>
    </location>
</feature>
<sequence length="924" mass="107473">MLHTEKDLHEVLIYKEQELKELQACQMHFQKTALQDTRKQLEEMHRKFNSLKEDFTYNLRVLEERDRELKHYDTLFMQLKMVENAKQAEISELKIQVDKLEQALAQESKKQAALQYQYQQKLKEHQLELKHIHSTKDSDISLYREEYENTKHQLERKLQEVEGELALQRQELLVEFDAEIKKREYEFRQKADEMSNVVLSHELKVKLLTKELEALKEAGIKAAESLKMAEAINLELEKEVKSKDWEIKDLAAVKDVQIQDLESKLHSLQMSWKKEKELFERKHATIDHFAREKDVMLSSMKEAHAEQKHKWENQIRELQMHNETLEIKLHQAEWRHTDFLKEKDAVIEELKKELEAMKTTCDSQVAQMSRETVSKDVQIHSLQEEEIKLKTQLATLSQDIERYKQQLSIAAEREESLERAKIQIELDWQRRCETVERNQYQKSEALIQSLSTTRDQIAAKLQEKEKKLHELEVAMSVNTIGVVGQDFPSAEIQRLQEQNSTLRTVISEMRREMERLNNQASDHSQGKIQDVDRADSAAVSVTLDYVQSLEKDTRLVKEKCWTTDKQHENPPNLPGKSFVFSQNSSSCNKSAQTSYQDYIINGRDDNIATKTNVRNHSIGALQVDSVGTLETQMQLLGMGAGDGPHQHTENSTRLQNRLKEAARKICSLSKEKQQLLEMVNRLRAEFGTASTEGSLDSKHSEQHQGHTFHAALYPKELVRETRHRLVALEQLQYQLTTQELQRSHQKCVLRKSPHFVEKTKNESVPGSNSCTEREEMPLKEIPVESFERNSNALKHEMSVTHQTQQYQKRRPGHFQPGILSSSGTQSSLEEIWQILEMGSSPSVLSSQSNNDQEKFQIVHEPERLEDSQENSQIKHAQKVPAGPLNIMGTAFHVHSKPKKLSYKQSRKSQISPQITKIRNYNIKD</sequence>
<reference evidence="2 3" key="1">
    <citation type="submission" date="2009-12" db="EMBL/GenBank/DDBJ databases">
        <title>The Genome Sequence of Anolis carolinensis (Green Anole Lizard).</title>
        <authorList>
            <consortium name="The Genome Sequencing Platform"/>
            <person name="Di Palma F."/>
            <person name="Alfoldi J."/>
            <person name="Heiman D."/>
            <person name="Young S."/>
            <person name="Grabherr M."/>
            <person name="Johnson J."/>
            <person name="Lander E.S."/>
            <person name="Lindblad-Toh K."/>
        </authorList>
    </citation>
    <scope>NUCLEOTIDE SEQUENCE [LARGE SCALE GENOMIC DNA]</scope>
    <source>
        <strain evidence="2 3">JBL SC #1</strain>
    </source>
</reference>
<feature type="coiled-coil region" evidence="1">
    <location>
        <begin position="301"/>
        <end position="420"/>
    </location>
</feature>
<dbReference type="Proteomes" id="UP000001646">
    <property type="component" value="Chromosome 2"/>
</dbReference>
<accession>A0A803T0Y4</accession>
<dbReference type="Bgee" id="ENSACAG00000002600">
    <property type="expression patterns" value="Expressed in forelimb bud and 10 other cell types or tissues"/>
</dbReference>
<protein>
    <submittedName>
        <fullName evidence="2">Coiled-coil domain containing 57</fullName>
    </submittedName>
</protein>
<dbReference type="GO" id="GO:0034451">
    <property type="term" value="C:centriolar satellite"/>
    <property type="evidence" value="ECO:0000318"/>
    <property type="project" value="GO_Central"/>
</dbReference>
<reference evidence="2" key="2">
    <citation type="submission" date="2025-08" db="UniProtKB">
        <authorList>
            <consortium name="Ensembl"/>
        </authorList>
    </citation>
    <scope>IDENTIFICATION</scope>
</reference>
<dbReference type="GO" id="GO:0005814">
    <property type="term" value="C:centriole"/>
    <property type="evidence" value="ECO:0000318"/>
    <property type="project" value="GO_Central"/>
</dbReference>
<dbReference type="GeneTree" id="ENSGT00940000153251"/>
<keyword evidence="3" id="KW-1185">Reference proteome</keyword>
<dbReference type="InParanoid" id="A0A803T0Y4"/>
<dbReference type="GO" id="GO:0060271">
    <property type="term" value="P:cilium assembly"/>
    <property type="evidence" value="ECO:0000318"/>
    <property type="project" value="GO_Central"/>
</dbReference>
<organism evidence="2 3">
    <name type="scientific">Anolis carolinensis</name>
    <name type="common">Green anole</name>
    <name type="synonym">American chameleon</name>
    <dbReference type="NCBI Taxonomy" id="28377"/>
    <lineage>
        <taxon>Eukaryota</taxon>
        <taxon>Metazoa</taxon>
        <taxon>Chordata</taxon>
        <taxon>Craniata</taxon>
        <taxon>Vertebrata</taxon>
        <taxon>Euteleostomi</taxon>
        <taxon>Lepidosauria</taxon>
        <taxon>Squamata</taxon>
        <taxon>Bifurcata</taxon>
        <taxon>Unidentata</taxon>
        <taxon>Episquamata</taxon>
        <taxon>Toxicofera</taxon>
        <taxon>Iguania</taxon>
        <taxon>Dactyloidae</taxon>
        <taxon>Anolis</taxon>
    </lineage>
</organism>
<evidence type="ECO:0000256" key="1">
    <source>
        <dbReference type="SAM" id="Coils"/>
    </source>
</evidence>
<dbReference type="AlphaFoldDB" id="A0A803T0Y4"/>
<gene>
    <name evidence="2" type="primary">CCDC57</name>
</gene>
<dbReference type="GO" id="GO:0007020">
    <property type="term" value="P:microtubule nucleation"/>
    <property type="evidence" value="ECO:0000318"/>
    <property type="project" value="GO_Central"/>
</dbReference>
<dbReference type="Ensembl" id="ENSACAT00000051522.1">
    <property type="protein sequence ID" value="ENSACAP00000028874.1"/>
    <property type="gene ID" value="ENSACAG00000002600.3"/>
</dbReference>
<evidence type="ECO:0000313" key="3">
    <source>
        <dbReference type="Proteomes" id="UP000001646"/>
    </source>
</evidence>